<comment type="subcellular location">
    <subcellularLocation>
        <location evidence="1">Cell membrane</location>
        <topology evidence="1">Multi-pass membrane protein</topology>
    </subcellularLocation>
</comment>
<dbReference type="EMBL" id="CP017641">
    <property type="protein sequence ID" value="APZ94986.1"/>
    <property type="molecule type" value="Genomic_DNA"/>
</dbReference>
<keyword evidence="13" id="KW-0594">Phospholipid biosynthesis</keyword>
<reference evidence="20 21" key="1">
    <citation type="journal article" date="2016" name="Front. Microbiol.">
        <title>Fuerstia marisgermanicae gen. nov., sp. nov., an Unusual Member of the Phylum Planctomycetes from the German Wadden Sea.</title>
        <authorList>
            <person name="Kohn T."/>
            <person name="Heuer A."/>
            <person name="Jogler M."/>
            <person name="Vollmers J."/>
            <person name="Boedeker C."/>
            <person name="Bunk B."/>
            <person name="Rast P."/>
            <person name="Borchert D."/>
            <person name="Glockner I."/>
            <person name="Freese H.M."/>
            <person name="Klenk H.P."/>
            <person name="Overmann J."/>
            <person name="Kaster A.K."/>
            <person name="Rohde M."/>
            <person name="Wiegand S."/>
            <person name="Jogler C."/>
        </authorList>
    </citation>
    <scope>NUCLEOTIDE SEQUENCE [LARGE SCALE GENOMIC DNA]</scope>
    <source>
        <strain evidence="20 21">NH11</strain>
    </source>
</reference>
<keyword evidence="6 19" id="KW-0812">Transmembrane</keyword>
<gene>
    <name evidence="20" type="primary">dgkA</name>
    <name evidence="20" type="ORF">Fuma_04638</name>
</gene>
<evidence type="ECO:0000256" key="3">
    <source>
        <dbReference type="ARBA" id="ARBA00022475"/>
    </source>
</evidence>
<dbReference type="Gene3D" id="1.10.287.3610">
    <property type="match status" value="1"/>
</dbReference>
<evidence type="ECO:0000256" key="10">
    <source>
        <dbReference type="ARBA" id="ARBA00022989"/>
    </source>
</evidence>
<organism evidence="20 21">
    <name type="scientific">Fuerstiella marisgermanici</name>
    <dbReference type="NCBI Taxonomy" id="1891926"/>
    <lineage>
        <taxon>Bacteria</taxon>
        <taxon>Pseudomonadati</taxon>
        <taxon>Planctomycetota</taxon>
        <taxon>Planctomycetia</taxon>
        <taxon>Planctomycetales</taxon>
        <taxon>Planctomycetaceae</taxon>
        <taxon>Fuerstiella</taxon>
    </lineage>
</organism>
<evidence type="ECO:0000256" key="11">
    <source>
        <dbReference type="ARBA" id="ARBA00023098"/>
    </source>
</evidence>
<name>A0A1P8WLR9_9PLAN</name>
<evidence type="ECO:0000256" key="19">
    <source>
        <dbReference type="SAM" id="Phobius"/>
    </source>
</evidence>
<evidence type="ECO:0000256" key="8">
    <source>
        <dbReference type="ARBA" id="ARBA00022777"/>
    </source>
</evidence>
<evidence type="ECO:0000256" key="9">
    <source>
        <dbReference type="ARBA" id="ARBA00022840"/>
    </source>
</evidence>
<dbReference type="InterPro" id="IPR036945">
    <property type="entry name" value="DAGK_sf"/>
</dbReference>
<dbReference type="PANTHER" id="PTHR34299">
    <property type="entry name" value="DIACYLGLYCEROL KINASE"/>
    <property type="match status" value="1"/>
</dbReference>
<keyword evidence="4" id="KW-0444">Lipid biosynthesis</keyword>
<keyword evidence="14" id="KW-1208">Phospholipid metabolism</keyword>
<evidence type="ECO:0000313" key="20">
    <source>
        <dbReference type="EMBL" id="APZ94986.1"/>
    </source>
</evidence>
<feature type="binding site" evidence="17">
    <location>
        <position position="76"/>
    </location>
    <ligand>
        <name>ATP</name>
        <dbReference type="ChEBI" id="CHEBI:30616"/>
    </ligand>
</feature>
<dbReference type="GO" id="GO:0046872">
    <property type="term" value="F:metal ion binding"/>
    <property type="evidence" value="ECO:0007669"/>
    <property type="project" value="UniProtKB-KW"/>
</dbReference>
<dbReference type="GO" id="GO:0008654">
    <property type="term" value="P:phospholipid biosynthetic process"/>
    <property type="evidence" value="ECO:0007669"/>
    <property type="project" value="UniProtKB-KW"/>
</dbReference>
<dbReference type="InterPro" id="IPR000829">
    <property type="entry name" value="DAGK"/>
</dbReference>
<evidence type="ECO:0000313" key="21">
    <source>
        <dbReference type="Proteomes" id="UP000187735"/>
    </source>
</evidence>
<sequence length="133" mass="14439">MGLRSIVQRRVASFRFAFRGIRFLFASQVHAWIHLLATLVVITAGFLLRTTTTEWCLLTLSIGLVWSAEAFNTAVEVVVDLASPQHHDLAGRAKDVAAGAVLLASMSAATVGLIVFGPKLLPHLNAPAFRIFE</sequence>
<evidence type="ECO:0000256" key="18">
    <source>
        <dbReference type="PIRSR" id="PIRSR600829-4"/>
    </source>
</evidence>
<keyword evidence="5 20" id="KW-0808">Transferase</keyword>
<evidence type="ECO:0000256" key="17">
    <source>
        <dbReference type="PIRSR" id="PIRSR600829-3"/>
    </source>
</evidence>
<evidence type="ECO:0000256" key="12">
    <source>
        <dbReference type="ARBA" id="ARBA00023136"/>
    </source>
</evidence>
<keyword evidence="11" id="KW-0443">Lipid metabolism</keyword>
<dbReference type="PANTHER" id="PTHR34299:SF1">
    <property type="entry name" value="DIACYLGLYCEROL KINASE"/>
    <property type="match status" value="1"/>
</dbReference>
<dbReference type="Proteomes" id="UP000187735">
    <property type="component" value="Chromosome"/>
</dbReference>
<dbReference type="RefSeq" id="WP_077026211.1">
    <property type="nucleotide sequence ID" value="NZ_CP017641.1"/>
</dbReference>
<dbReference type="EC" id="2.7.1.66" evidence="20"/>
<feature type="binding site" evidence="16">
    <location>
        <position position="9"/>
    </location>
    <ligand>
        <name>substrate</name>
    </ligand>
</feature>
<evidence type="ECO:0000256" key="2">
    <source>
        <dbReference type="ARBA" id="ARBA00005967"/>
    </source>
</evidence>
<evidence type="ECO:0000256" key="1">
    <source>
        <dbReference type="ARBA" id="ARBA00004651"/>
    </source>
</evidence>
<keyword evidence="21" id="KW-1185">Reference proteome</keyword>
<comment type="similarity">
    <text evidence="2">Belongs to the bacterial diacylglycerol kinase family.</text>
</comment>
<dbReference type="KEGG" id="fmr:Fuma_04638"/>
<comment type="cofactor">
    <cofactor evidence="18">
        <name>Mg(2+)</name>
        <dbReference type="ChEBI" id="CHEBI:18420"/>
    </cofactor>
    <text evidence="18">Mn(2+), Zn(2+), Cd(2+) and Co(2+) support activity to lesser extents.</text>
</comment>
<keyword evidence="18" id="KW-0460">Magnesium</keyword>
<feature type="transmembrane region" description="Helical" evidence="19">
    <location>
        <begin position="21"/>
        <end position="48"/>
    </location>
</feature>
<evidence type="ECO:0000256" key="15">
    <source>
        <dbReference type="PIRSR" id="PIRSR600829-1"/>
    </source>
</evidence>
<evidence type="ECO:0000256" key="5">
    <source>
        <dbReference type="ARBA" id="ARBA00022679"/>
    </source>
</evidence>
<dbReference type="CDD" id="cd14265">
    <property type="entry name" value="UDPK_IM_like"/>
    <property type="match status" value="1"/>
</dbReference>
<dbReference type="GO" id="GO:0005524">
    <property type="term" value="F:ATP binding"/>
    <property type="evidence" value="ECO:0007669"/>
    <property type="project" value="UniProtKB-KW"/>
</dbReference>
<protein>
    <submittedName>
        <fullName evidence="20">Undecaprenol kinase</fullName>
        <ecNumber evidence="20">2.7.1.66</ecNumber>
    </submittedName>
</protein>
<dbReference type="GO" id="GO:0005886">
    <property type="term" value="C:plasma membrane"/>
    <property type="evidence" value="ECO:0007669"/>
    <property type="project" value="UniProtKB-SubCell"/>
</dbReference>
<keyword evidence="9 17" id="KW-0067">ATP-binding</keyword>
<feature type="active site" description="Proton acceptor" evidence="15">
    <location>
        <position position="69"/>
    </location>
</feature>
<feature type="transmembrane region" description="Helical" evidence="19">
    <location>
        <begin position="96"/>
        <end position="116"/>
    </location>
</feature>
<dbReference type="InterPro" id="IPR033717">
    <property type="entry name" value="UDPK"/>
</dbReference>
<keyword evidence="7 17" id="KW-0547">Nucleotide-binding</keyword>
<keyword evidence="12 19" id="KW-0472">Membrane</keyword>
<feature type="binding site" evidence="17">
    <location>
        <begin position="94"/>
        <end position="95"/>
    </location>
    <ligand>
        <name>ATP</name>
        <dbReference type="ChEBI" id="CHEBI:30616"/>
    </ligand>
</feature>
<proteinExistence type="inferred from homology"/>
<dbReference type="AlphaFoldDB" id="A0A1P8WLR9"/>
<dbReference type="STRING" id="1891926.Fuma_04638"/>
<dbReference type="OrthoDB" id="9789934at2"/>
<keyword evidence="18" id="KW-0479">Metal-binding</keyword>
<evidence type="ECO:0000256" key="6">
    <source>
        <dbReference type="ARBA" id="ARBA00022692"/>
    </source>
</evidence>
<feature type="binding site" evidence="18">
    <location>
        <position position="76"/>
    </location>
    <ligand>
        <name>a divalent metal cation</name>
        <dbReference type="ChEBI" id="CHEBI:60240"/>
    </ligand>
</feature>
<keyword evidence="3" id="KW-1003">Cell membrane</keyword>
<evidence type="ECO:0000256" key="14">
    <source>
        <dbReference type="ARBA" id="ARBA00023264"/>
    </source>
</evidence>
<evidence type="ECO:0000256" key="7">
    <source>
        <dbReference type="ARBA" id="ARBA00022741"/>
    </source>
</evidence>
<evidence type="ECO:0000256" key="13">
    <source>
        <dbReference type="ARBA" id="ARBA00023209"/>
    </source>
</evidence>
<evidence type="ECO:0000256" key="4">
    <source>
        <dbReference type="ARBA" id="ARBA00022516"/>
    </source>
</evidence>
<dbReference type="GO" id="GO:0036433">
    <property type="term" value="F:di-trans, poly-cis-undecaprenol kinase activity"/>
    <property type="evidence" value="ECO:0007669"/>
    <property type="project" value="UniProtKB-EC"/>
</dbReference>
<accession>A0A1P8WLR9</accession>
<feature type="binding site" evidence="16">
    <location>
        <position position="69"/>
    </location>
    <ligand>
        <name>substrate</name>
    </ligand>
</feature>
<keyword evidence="8 20" id="KW-0418">Kinase</keyword>
<keyword evidence="10 19" id="KW-1133">Transmembrane helix</keyword>
<feature type="binding site" evidence="17">
    <location>
        <position position="9"/>
    </location>
    <ligand>
        <name>ATP</name>
        <dbReference type="ChEBI" id="CHEBI:30616"/>
    </ligand>
</feature>
<dbReference type="Pfam" id="PF01219">
    <property type="entry name" value="DAGK_prokar"/>
    <property type="match status" value="1"/>
</dbReference>
<evidence type="ECO:0000256" key="16">
    <source>
        <dbReference type="PIRSR" id="PIRSR600829-2"/>
    </source>
</evidence>